<organism evidence="1 2">
    <name type="scientific">Brevibacillus laterosporus</name>
    <name type="common">Bacillus laterosporus</name>
    <dbReference type="NCBI Taxonomy" id="1465"/>
    <lineage>
        <taxon>Bacteria</taxon>
        <taxon>Bacillati</taxon>
        <taxon>Bacillota</taxon>
        <taxon>Bacilli</taxon>
        <taxon>Bacillales</taxon>
        <taxon>Paenibacillaceae</taxon>
        <taxon>Brevibacillus</taxon>
    </lineage>
</organism>
<evidence type="ECO:0000313" key="1">
    <source>
        <dbReference type="EMBL" id="MCZ0810236.1"/>
    </source>
</evidence>
<proteinExistence type="predicted"/>
<sequence length="159" mass="18696">MAFLNGEWHDRPARQLEIDRRIELIDQYKRLADVGDLTDYDVDQWELLDEELTKLQRVHACEYDMLLFMYEYFSEARNPGNQDNLIPAGTDYKDAADFHRELCRLLDEITKGNVEENVAWSVGRRHAKTAYLSNGYLCKNAAYRHKRYIVEISETTDVA</sequence>
<name>A0AAP3DLS3_BRELA</name>
<dbReference type="Proteomes" id="UP001077662">
    <property type="component" value="Unassembled WGS sequence"/>
</dbReference>
<gene>
    <name evidence="1" type="ORF">O0554_25690</name>
</gene>
<feature type="non-terminal residue" evidence="1">
    <location>
        <position position="159"/>
    </location>
</feature>
<protein>
    <submittedName>
        <fullName evidence="1">Uncharacterized protein</fullName>
    </submittedName>
</protein>
<dbReference type="AlphaFoldDB" id="A0AAP3DLS3"/>
<evidence type="ECO:0000313" key="2">
    <source>
        <dbReference type="Proteomes" id="UP001077662"/>
    </source>
</evidence>
<accession>A0AAP3DLS3</accession>
<comment type="caution">
    <text evidence="1">The sequence shown here is derived from an EMBL/GenBank/DDBJ whole genome shotgun (WGS) entry which is preliminary data.</text>
</comment>
<reference evidence="1" key="1">
    <citation type="submission" date="2022-09" db="EMBL/GenBank/DDBJ databases">
        <title>Genome analysis and characterization of larvicidal activity of Brevibacillus strains.</title>
        <authorList>
            <person name="Patrusheva E.V."/>
            <person name="Izotova A.O."/>
            <person name="Toshchakov S.V."/>
            <person name="Sineoky S.P."/>
        </authorList>
    </citation>
    <scope>NUCLEOTIDE SEQUENCE</scope>
    <source>
        <strain evidence="1">VKPM_B-13247</strain>
    </source>
</reference>
<dbReference type="EMBL" id="JAPTNE010000062">
    <property type="protein sequence ID" value="MCZ0810236.1"/>
    <property type="molecule type" value="Genomic_DNA"/>
</dbReference>